<keyword evidence="3" id="KW-1185">Reference proteome</keyword>
<reference evidence="2 3" key="1">
    <citation type="submission" date="2019-05" db="EMBL/GenBank/DDBJ databases">
        <title>Another draft genome of Portunus trituberculatus and its Hox gene families provides insights of decapod evolution.</title>
        <authorList>
            <person name="Jeong J.-H."/>
            <person name="Song I."/>
            <person name="Kim S."/>
            <person name="Choi T."/>
            <person name="Kim D."/>
            <person name="Ryu S."/>
            <person name="Kim W."/>
        </authorList>
    </citation>
    <scope>NUCLEOTIDE SEQUENCE [LARGE SCALE GENOMIC DNA]</scope>
    <source>
        <tissue evidence="2">Muscle</tissue>
    </source>
</reference>
<dbReference type="AlphaFoldDB" id="A0A5B7GQZ4"/>
<protein>
    <submittedName>
        <fullName evidence="2">Uncharacterized protein</fullName>
    </submittedName>
</protein>
<comment type="caution">
    <text evidence="2">The sequence shown here is derived from an EMBL/GenBank/DDBJ whole genome shotgun (WGS) entry which is preliminary data.</text>
</comment>
<name>A0A5B7GQZ4_PORTR</name>
<dbReference type="EMBL" id="VSRR010017080">
    <property type="protein sequence ID" value="MPC60009.1"/>
    <property type="molecule type" value="Genomic_DNA"/>
</dbReference>
<evidence type="ECO:0000256" key="1">
    <source>
        <dbReference type="SAM" id="MobiDB-lite"/>
    </source>
</evidence>
<evidence type="ECO:0000313" key="2">
    <source>
        <dbReference type="EMBL" id="MPC60009.1"/>
    </source>
</evidence>
<gene>
    <name evidence="2" type="ORF">E2C01_054044</name>
</gene>
<organism evidence="2 3">
    <name type="scientific">Portunus trituberculatus</name>
    <name type="common">Swimming crab</name>
    <name type="synonym">Neptunus trituberculatus</name>
    <dbReference type="NCBI Taxonomy" id="210409"/>
    <lineage>
        <taxon>Eukaryota</taxon>
        <taxon>Metazoa</taxon>
        <taxon>Ecdysozoa</taxon>
        <taxon>Arthropoda</taxon>
        <taxon>Crustacea</taxon>
        <taxon>Multicrustacea</taxon>
        <taxon>Malacostraca</taxon>
        <taxon>Eumalacostraca</taxon>
        <taxon>Eucarida</taxon>
        <taxon>Decapoda</taxon>
        <taxon>Pleocyemata</taxon>
        <taxon>Brachyura</taxon>
        <taxon>Eubrachyura</taxon>
        <taxon>Portunoidea</taxon>
        <taxon>Portunidae</taxon>
        <taxon>Portuninae</taxon>
        <taxon>Portunus</taxon>
    </lineage>
</organism>
<accession>A0A5B7GQZ4</accession>
<feature type="region of interest" description="Disordered" evidence="1">
    <location>
        <begin position="236"/>
        <end position="257"/>
    </location>
</feature>
<dbReference type="Proteomes" id="UP000324222">
    <property type="component" value="Unassembled WGS sequence"/>
</dbReference>
<evidence type="ECO:0000313" key="3">
    <source>
        <dbReference type="Proteomes" id="UP000324222"/>
    </source>
</evidence>
<sequence>MPPKHPAMSPSIAKKTRKSFTLEVKLDIIHRRERGEKTNSMASHHGLTPFIVYLFKSADFIKKDKVQQGVTDRIKGGLVENKLKELRNEWKLEQEEEKVKFSEVIKRQIQENTKVAVIEVIKEKGSIVRDAVDKKKSFVIYGMREKKNPNRLTREREEREMAKTVIKRVQESTQEFDQEVEEVVRLGRYTERGKRPMKVKMRSQVAVEEIMTRKGKLANDVNHKEMWIKKDMNLEEREKEKVLRSEDKEKKQEKGQR</sequence>
<proteinExistence type="predicted"/>